<dbReference type="OrthoDB" id="7828441at2"/>
<evidence type="ECO:0000256" key="1">
    <source>
        <dbReference type="SAM" id="SignalP"/>
    </source>
</evidence>
<accession>A0A1M4XXQ9</accession>
<proteinExistence type="predicted"/>
<feature type="signal peptide" evidence="1">
    <location>
        <begin position="1"/>
        <end position="21"/>
    </location>
</feature>
<evidence type="ECO:0008006" key="4">
    <source>
        <dbReference type="Google" id="ProtNLM"/>
    </source>
</evidence>
<dbReference type="AlphaFoldDB" id="A0A1M4XXQ9"/>
<reference evidence="3" key="1">
    <citation type="submission" date="2016-11" db="EMBL/GenBank/DDBJ databases">
        <authorList>
            <person name="Varghese N."/>
            <person name="Submissions S."/>
        </authorList>
    </citation>
    <scope>NUCLEOTIDE SEQUENCE [LARGE SCALE GENOMIC DNA]</scope>
    <source>
        <strain evidence="3">DSM 100566</strain>
    </source>
</reference>
<evidence type="ECO:0000313" key="3">
    <source>
        <dbReference type="Proteomes" id="UP000184144"/>
    </source>
</evidence>
<protein>
    <recommendedName>
        <fullName evidence="4">Secreted protein</fullName>
    </recommendedName>
</protein>
<keyword evidence="3" id="KW-1185">Reference proteome</keyword>
<dbReference type="EMBL" id="FQUV01000003">
    <property type="protein sequence ID" value="SHE98384.1"/>
    <property type="molecule type" value="Genomic_DNA"/>
</dbReference>
<gene>
    <name evidence="2" type="ORF">SAMN05444273_103346</name>
</gene>
<evidence type="ECO:0000313" key="2">
    <source>
        <dbReference type="EMBL" id="SHE98384.1"/>
    </source>
</evidence>
<keyword evidence="1" id="KW-0732">Signal</keyword>
<dbReference type="Proteomes" id="UP000184144">
    <property type="component" value="Unassembled WGS sequence"/>
</dbReference>
<organism evidence="2 3">
    <name type="scientific">Litoreibacter ascidiaceicola</name>
    <dbReference type="NCBI Taxonomy" id="1486859"/>
    <lineage>
        <taxon>Bacteria</taxon>
        <taxon>Pseudomonadati</taxon>
        <taxon>Pseudomonadota</taxon>
        <taxon>Alphaproteobacteria</taxon>
        <taxon>Rhodobacterales</taxon>
        <taxon>Roseobacteraceae</taxon>
        <taxon>Litoreibacter</taxon>
    </lineage>
</organism>
<name>A0A1M4XXQ9_9RHOB</name>
<feature type="chain" id="PRO_5011979430" description="Secreted protein" evidence="1">
    <location>
        <begin position="22"/>
        <end position="207"/>
    </location>
</feature>
<sequence length="207" mass="22087">MFKTVLFAGLTTLIATGQLVAGQHFSPNDTELGTVSGGSNDYLFLKSPREGADVTLTIRPVAGQAFPSEIERINPGTSALADELKINWYAQASCSAGIQQLRSAGPGGTSVQNINGSRNAIAGRSNIQSFDVEAVDRVCIRWAKAMIAQCGWPFEPGAGCDFEETFSYDATTPVPRSSPVRISGSCVNSQLPTTDNYGRLTLRCVFE</sequence>
<dbReference type="RefSeq" id="WP_073142506.1">
    <property type="nucleotide sequence ID" value="NZ_FQUV01000003.1"/>
</dbReference>